<sequence length="125" mass="13810">MPFGKTIRQDFCGLVLEIREGVEPQICGTIFFRYREKAHELGSSPADGGPVLSFQCRSGKRYGRTSAVSFSKSVKGLSLKFGGQHSSGIENGPMNSDRAQPMVVRYFLFNTVRENDTAGLLRSRS</sequence>
<reference evidence="1" key="1">
    <citation type="submission" date="2017-07" db="EMBL/GenBank/DDBJ databases">
        <title>Taro Niue Genome Assembly and Annotation.</title>
        <authorList>
            <person name="Atibalentja N."/>
            <person name="Keating K."/>
            <person name="Fields C.J."/>
        </authorList>
    </citation>
    <scope>NUCLEOTIDE SEQUENCE</scope>
    <source>
        <strain evidence="1">Niue_2</strain>
        <tissue evidence="1">Leaf</tissue>
    </source>
</reference>
<organism evidence="1 2">
    <name type="scientific">Colocasia esculenta</name>
    <name type="common">Wild taro</name>
    <name type="synonym">Arum esculentum</name>
    <dbReference type="NCBI Taxonomy" id="4460"/>
    <lineage>
        <taxon>Eukaryota</taxon>
        <taxon>Viridiplantae</taxon>
        <taxon>Streptophyta</taxon>
        <taxon>Embryophyta</taxon>
        <taxon>Tracheophyta</taxon>
        <taxon>Spermatophyta</taxon>
        <taxon>Magnoliopsida</taxon>
        <taxon>Liliopsida</taxon>
        <taxon>Araceae</taxon>
        <taxon>Aroideae</taxon>
        <taxon>Colocasieae</taxon>
        <taxon>Colocasia</taxon>
    </lineage>
</organism>
<keyword evidence="2" id="KW-1185">Reference proteome</keyword>
<comment type="caution">
    <text evidence="1">The sequence shown here is derived from an EMBL/GenBank/DDBJ whole genome shotgun (WGS) entry which is preliminary data.</text>
</comment>
<evidence type="ECO:0000313" key="1">
    <source>
        <dbReference type="EMBL" id="MQM04600.1"/>
    </source>
</evidence>
<protein>
    <submittedName>
        <fullName evidence="1">Uncharacterized protein</fullName>
    </submittedName>
</protein>
<evidence type="ECO:0000313" key="2">
    <source>
        <dbReference type="Proteomes" id="UP000652761"/>
    </source>
</evidence>
<dbReference type="Proteomes" id="UP000652761">
    <property type="component" value="Unassembled WGS sequence"/>
</dbReference>
<accession>A0A843WPL3</accession>
<proteinExistence type="predicted"/>
<name>A0A843WPL3_COLES</name>
<gene>
    <name evidence="1" type="ORF">Taro_037400</name>
</gene>
<dbReference type="AlphaFoldDB" id="A0A843WPL3"/>
<dbReference type="EMBL" id="NMUH01003250">
    <property type="protein sequence ID" value="MQM04600.1"/>
    <property type="molecule type" value="Genomic_DNA"/>
</dbReference>